<dbReference type="InterPro" id="IPR027968">
    <property type="entry name" value="JHY"/>
</dbReference>
<dbReference type="OrthoDB" id="62528at2759"/>
<protein>
    <recommendedName>
        <fullName evidence="2">Calponin-homology (CH) domain-containing protein</fullName>
    </recommendedName>
</protein>
<dbReference type="InterPro" id="IPR036872">
    <property type="entry name" value="CH_dom_sf"/>
</dbReference>
<dbReference type="Pfam" id="PF06294">
    <property type="entry name" value="CH_2"/>
    <property type="match status" value="1"/>
</dbReference>
<keyword evidence="4" id="KW-1185">Reference proteome</keyword>
<feature type="compositionally biased region" description="Basic and acidic residues" evidence="1">
    <location>
        <begin position="388"/>
        <end position="410"/>
    </location>
</feature>
<sequence>MAGVPRPLLTWMLNLNLSVTVKSARRDFANGYLVAEIINKHVPRELSLHMFDTSASLPRKQANWALLTKFLKKKGIHVEQDVVKDIINAQEGAVVPLLEALMDWLKHVNAGGPAAYRSLETVPTVVRHGAPAQPPPAKLEGGAAAAAYPVAPPTPTLDAPTYAPYESGLEGAARSPGRPRAPPVPYETPVLEHNMYAKPPAAFVFGGTEYDRPPRPTPALTRLGEPPSRGALEGAGSGTRHIGAALAPRAQAYVPWGGAYSYAAEATVASAPPPPLTPYTPASPSVAKAPASPRSPSTYGDTARTDSYAPIAPALPVPLREPSMPAAPSLLTPEEREAARVRQARMATRRADERRGMAGGAALKSPAPERARRAAPAPAPAIPAVSEDDLRHQREVASQIARRDAARAERSGGYWELGALGSDKDPTELEAKRAKAAEARALAQRWGAENRRKLAMQAAPPPAPSPASPTKSARERALQFAKHVPKPAVSAEARTAAAAPPPFGGGPGRVRGGGPAKSGARPSAAAAAAPAAAPSGRRAVAPSGGGLSELELLELRHEEDRLLAERLRRDLGLPA</sequence>
<proteinExistence type="predicted"/>
<feature type="compositionally biased region" description="Basic and acidic residues" evidence="1">
    <location>
        <begin position="422"/>
        <end position="438"/>
    </location>
</feature>
<gene>
    <name evidence="3" type="ORF">PPROV_000054000</name>
</gene>
<comment type="caution">
    <text evidence="3">The sequence shown here is derived from an EMBL/GenBank/DDBJ whole genome shotgun (WGS) entry which is preliminary data.</text>
</comment>
<dbReference type="PANTHER" id="PTHR12509:SF8">
    <property type="entry name" value="SPERMATOGENESIS-ASSOCIATED PROTEIN 4"/>
    <property type="match status" value="1"/>
</dbReference>
<dbReference type="GO" id="GO:0008017">
    <property type="term" value="F:microtubule binding"/>
    <property type="evidence" value="ECO:0007669"/>
    <property type="project" value="TreeGrafter"/>
</dbReference>
<reference evidence="3" key="1">
    <citation type="submission" date="2020-10" db="EMBL/GenBank/DDBJ databases">
        <title>Unveiling of a novel bifunctional photoreceptor, Dualchrome1, isolated from a cosmopolitan green alga.</title>
        <authorList>
            <person name="Suzuki S."/>
            <person name="Kawachi M."/>
        </authorList>
    </citation>
    <scope>NUCLEOTIDE SEQUENCE</scope>
    <source>
        <strain evidence="3">NIES 2893</strain>
    </source>
</reference>
<feature type="compositionally biased region" description="Low complexity" evidence="1">
    <location>
        <begin position="517"/>
        <end position="542"/>
    </location>
</feature>
<dbReference type="PANTHER" id="PTHR12509">
    <property type="entry name" value="SPERMATOGENESIS-ASSOCIATED 4-RELATED"/>
    <property type="match status" value="1"/>
</dbReference>
<dbReference type="SUPFAM" id="SSF47576">
    <property type="entry name" value="Calponin-homology domain, CH-domain"/>
    <property type="match status" value="1"/>
</dbReference>
<dbReference type="EMBL" id="BNJQ01000002">
    <property type="protein sequence ID" value="GHP01783.1"/>
    <property type="molecule type" value="Genomic_DNA"/>
</dbReference>
<dbReference type="GO" id="GO:0051493">
    <property type="term" value="P:regulation of cytoskeleton organization"/>
    <property type="evidence" value="ECO:0007669"/>
    <property type="project" value="TreeGrafter"/>
</dbReference>
<organism evidence="3 4">
    <name type="scientific">Pycnococcus provasolii</name>
    <dbReference type="NCBI Taxonomy" id="41880"/>
    <lineage>
        <taxon>Eukaryota</taxon>
        <taxon>Viridiplantae</taxon>
        <taxon>Chlorophyta</taxon>
        <taxon>Pseudoscourfieldiophyceae</taxon>
        <taxon>Pseudoscourfieldiales</taxon>
        <taxon>Pycnococcaceae</taxon>
        <taxon>Pycnococcus</taxon>
    </lineage>
</organism>
<accession>A0A830H676</accession>
<evidence type="ECO:0000313" key="4">
    <source>
        <dbReference type="Proteomes" id="UP000660262"/>
    </source>
</evidence>
<dbReference type="InterPro" id="IPR001715">
    <property type="entry name" value="CH_dom"/>
</dbReference>
<evidence type="ECO:0000259" key="2">
    <source>
        <dbReference type="PROSITE" id="PS50021"/>
    </source>
</evidence>
<dbReference type="Gene3D" id="1.10.418.10">
    <property type="entry name" value="Calponin-like domain"/>
    <property type="match status" value="1"/>
</dbReference>
<evidence type="ECO:0000313" key="3">
    <source>
        <dbReference type="EMBL" id="GHP01783.1"/>
    </source>
</evidence>
<dbReference type="PROSITE" id="PS50021">
    <property type="entry name" value="CH"/>
    <property type="match status" value="1"/>
</dbReference>
<name>A0A830H676_9CHLO</name>
<feature type="compositionally biased region" description="Low complexity" evidence="1">
    <location>
        <begin position="279"/>
        <end position="297"/>
    </location>
</feature>
<dbReference type="Proteomes" id="UP000660262">
    <property type="component" value="Unassembled WGS sequence"/>
</dbReference>
<evidence type="ECO:0000256" key="1">
    <source>
        <dbReference type="SAM" id="MobiDB-lite"/>
    </source>
</evidence>
<dbReference type="AlphaFoldDB" id="A0A830H676"/>
<dbReference type="GO" id="GO:0005930">
    <property type="term" value="C:axoneme"/>
    <property type="evidence" value="ECO:0007669"/>
    <property type="project" value="TreeGrafter"/>
</dbReference>
<feature type="domain" description="Calponin-homology (CH)" evidence="2">
    <location>
        <begin position="2"/>
        <end position="106"/>
    </location>
</feature>
<dbReference type="InterPro" id="IPR052111">
    <property type="entry name" value="Spermatogenesis_Ciliary_MAP"/>
</dbReference>
<dbReference type="Pfam" id="PF15261">
    <property type="entry name" value="JHY"/>
    <property type="match status" value="1"/>
</dbReference>
<dbReference type="InterPro" id="IPR010441">
    <property type="entry name" value="CH_2"/>
</dbReference>
<feature type="region of interest" description="Disordered" evidence="1">
    <location>
        <begin position="213"/>
        <end position="237"/>
    </location>
</feature>
<feature type="compositionally biased region" description="Gly residues" evidence="1">
    <location>
        <begin position="505"/>
        <end position="516"/>
    </location>
</feature>
<feature type="region of interest" description="Disordered" evidence="1">
    <location>
        <begin position="347"/>
        <end position="547"/>
    </location>
</feature>
<feature type="region of interest" description="Disordered" evidence="1">
    <location>
        <begin position="279"/>
        <end position="308"/>
    </location>
</feature>